<dbReference type="SUPFAM" id="SSF88713">
    <property type="entry name" value="Glycoside hydrolase/deacetylase"/>
    <property type="match status" value="1"/>
</dbReference>
<dbReference type="InterPro" id="IPR002509">
    <property type="entry name" value="NODB_dom"/>
</dbReference>
<dbReference type="Proteomes" id="UP001474120">
    <property type="component" value="Unassembled WGS sequence"/>
</dbReference>
<sequence>MRSYLVKTPRLVQKFFSNYAWRIKTDNKEIYLTFDDGPVPDFTPWVLETLEKYKAKATFFCVGENIKKHPQIYQQIKDHNHSIGNHTFNHLQGWKTPTNKYVKNILKAESYLYDAKSRHGEKLFRPPHGRIRPLQAKILRKKGYKIIMWDVLSGDFDQKLSKKSCLEYTIKHISNGSIVVFHDSHKSFKNLDYVLPKVLEHFTQKGYVFKSL</sequence>
<gene>
    <name evidence="4" type="ORF">AABB81_14480</name>
</gene>
<accession>A0ABU9L3U8</accession>
<evidence type="ECO:0000256" key="2">
    <source>
        <dbReference type="ARBA" id="ARBA00022801"/>
    </source>
</evidence>
<comment type="caution">
    <text evidence="4">The sequence shown here is derived from an EMBL/GenBank/DDBJ whole genome shotgun (WGS) entry which is preliminary data.</text>
</comment>
<dbReference type="PANTHER" id="PTHR10587:SF133">
    <property type="entry name" value="CHITIN DEACETYLASE 1-RELATED"/>
    <property type="match status" value="1"/>
</dbReference>
<dbReference type="EC" id="3.-.-.-" evidence="4"/>
<dbReference type="GO" id="GO:0016787">
    <property type="term" value="F:hydrolase activity"/>
    <property type="evidence" value="ECO:0007669"/>
    <property type="project" value="UniProtKB-KW"/>
</dbReference>
<evidence type="ECO:0000259" key="3">
    <source>
        <dbReference type="PROSITE" id="PS51677"/>
    </source>
</evidence>
<dbReference type="PANTHER" id="PTHR10587">
    <property type="entry name" value="GLYCOSYL TRANSFERASE-RELATED"/>
    <property type="match status" value="1"/>
</dbReference>
<dbReference type="EMBL" id="JBCDNA010000003">
    <property type="protein sequence ID" value="MEL4457112.1"/>
    <property type="molecule type" value="Genomic_DNA"/>
</dbReference>
<dbReference type="InterPro" id="IPR050248">
    <property type="entry name" value="Polysacc_deacetylase_ArnD"/>
</dbReference>
<evidence type="ECO:0000313" key="4">
    <source>
        <dbReference type="EMBL" id="MEL4457112.1"/>
    </source>
</evidence>
<evidence type="ECO:0000313" key="5">
    <source>
        <dbReference type="Proteomes" id="UP001474120"/>
    </source>
</evidence>
<proteinExistence type="predicted"/>
<keyword evidence="2 4" id="KW-0378">Hydrolase</keyword>
<dbReference type="PROSITE" id="PS51677">
    <property type="entry name" value="NODB"/>
    <property type="match status" value="1"/>
</dbReference>
<dbReference type="CDD" id="cd10917">
    <property type="entry name" value="CE4_NodB_like_6s_7s"/>
    <property type="match status" value="1"/>
</dbReference>
<evidence type="ECO:0000256" key="1">
    <source>
        <dbReference type="ARBA" id="ARBA00022723"/>
    </source>
</evidence>
<reference evidence="4 5" key="1">
    <citation type="submission" date="2024-04" db="EMBL/GenBank/DDBJ databases">
        <title>whole genome sequencing of Lutimonas vermicola strain IMCC1616.</title>
        <authorList>
            <person name="Bae S.S."/>
        </authorList>
    </citation>
    <scope>NUCLEOTIDE SEQUENCE [LARGE SCALE GENOMIC DNA]</scope>
    <source>
        <strain evidence="4 5">IMCC1616</strain>
    </source>
</reference>
<keyword evidence="5" id="KW-1185">Reference proteome</keyword>
<dbReference type="Pfam" id="PF01522">
    <property type="entry name" value="Polysacc_deac_1"/>
    <property type="match status" value="1"/>
</dbReference>
<feature type="domain" description="NodB homology" evidence="3">
    <location>
        <begin position="28"/>
        <end position="210"/>
    </location>
</feature>
<dbReference type="InterPro" id="IPR011330">
    <property type="entry name" value="Glyco_hydro/deAcase_b/a-brl"/>
</dbReference>
<organism evidence="4 5">
    <name type="scientific">Lutimonas vermicola</name>
    <dbReference type="NCBI Taxonomy" id="414288"/>
    <lineage>
        <taxon>Bacteria</taxon>
        <taxon>Pseudomonadati</taxon>
        <taxon>Bacteroidota</taxon>
        <taxon>Flavobacteriia</taxon>
        <taxon>Flavobacteriales</taxon>
        <taxon>Flavobacteriaceae</taxon>
        <taxon>Lutimonas</taxon>
    </lineage>
</organism>
<keyword evidence="1" id="KW-0479">Metal-binding</keyword>
<name>A0ABU9L3U8_9FLAO</name>
<dbReference type="RefSeq" id="WP_342161272.1">
    <property type="nucleotide sequence ID" value="NZ_JBCDNA010000003.1"/>
</dbReference>
<protein>
    <submittedName>
        <fullName evidence="4">Polysaccharide deacetylase family protein</fullName>
        <ecNumber evidence="4">3.-.-.-</ecNumber>
    </submittedName>
</protein>
<dbReference type="Gene3D" id="3.20.20.370">
    <property type="entry name" value="Glycoside hydrolase/deacetylase"/>
    <property type="match status" value="1"/>
</dbReference>